<dbReference type="OrthoDB" id="540004at2759"/>
<dbReference type="InterPro" id="IPR029063">
    <property type="entry name" value="SAM-dependent_MTases_sf"/>
</dbReference>
<dbReference type="Proteomes" id="UP000601435">
    <property type="component" value="Unassembled WGS sequence"/>
</dbReference>
<organism evidence="1 2">
    <name type="scientific">Symbiodinium necroappetens</name>
    <dbReference type="NCBI Taxonomy" id="1628268"/>
    <lineage>
        <taxon>Eukaryota</taxon>
        <taxon>Sar</taxon>
        <taxon>Alveolata</taxon>
        <taxon>Dinophyceae</taxon>
        <taxon>Suessiales</taxon>
        <taxon>Symbiodiniaceae</taxon>
        <taxon>Symbiodinium</taxon>
    </lineage>
</organism>
<sequence>AELLDRRLSVVGIDYEAAYVRKAEAVLRAEGLWRPAPADTEGYRQGEFYCHVLERSIYDNLSDLCFQVGDEAFTGEVPKEVPEEMRFDAVYFSGSFSVLPDPPEALRAVLPLMKRNGRVFITQTFQKRSSPVMAFLKPLLKYITTIDFGQLVTEADLERLISSAGCFEVLENKPIPGSVATHLQTARLVILKAPVPFHRAHLGLCCRFSSALLWPCWRPLDLLCFRAENWTLCPSGADSAETNHGREALEALMAQVSQVDTIHTAQLPSRRSV</sequence>
<accession>A0A812XRU6</accession>
<dbReference type="AlphaFoldDB" id="A0A812XRU6"/>
<evidence type="ECO:0008006" key="3">
    <source>
        <dbReference type="Google" id="ProtNLM"/>
    </source>
</evidence>
<evidence type="ECO:0000313" key="2">
    <source>
        <dbReference type="Proteomes" id="UP000601435"/>
    </source>
</evidence>
<feature type="non-terminal residue" evidence="1">
    <location>
        <position position="273"/>
    </location>
</feature>
<keyword evidence="2" id="KW-1185">Reference proteome</keyword>
<protein>
    <recommendedName>
        <fullName evidence="3">Methyltransferase type 11 domain-containing protein</fullName>
    </recommendedName>
</protein>
<reference evidence="1" key="1">
    <citation type="submission" date="2021-02" db="EMBL/GenBank/DDBJ databases">
        <authorList>
            <person name="Dougan E. K."/>
            <person name="Rhodes N."/>
            <person name="Thang M."/>
            <person name="Chan C."/>
        </authorList>
    </citation>
    <scope>NUCLEOTIDE SEQUENCE</scope>
</reference>
<evidence type="ECO:0000313" key="1">
    <source>
        <dbReference type="EMBL" id="CAE7749765.1"/>
    </source>
</evidence>
<gene>
    <name evidence="1" type="ORF">SNEC2469_LOCUS21736</name>
</gene>
<dbReference type="SUPFAM" id="SSF53335">
    <property type="entry name" value="S-adenosyl-L-methionine-dependent methyltransferases"/>
    <property type="match status" value="1"/>
</dbReference>
<dbReference type="Gene3D" id="3.40.50.150">
    <property type="entry name" value="Vaccinia Virus protein VP39"/>
    <property type="match status" value="1"/>
</dbReference>
<proteinExistence type="predicted"/>
<comment type="caution">
    <text evidence="1">The sequence shown here is derived from an EMBL/GenBank/DDBJ whole genome shotgun (WGS) entry which is preliminary data.</text>
</comment>
<name>A0A812XRU6_9DINO</name>
<dbReference type="EMBL" id="CAJNJA010038695">
    <property type="protein sequence ID" value="CAE7749765.1"/>
    <property type="molecule type" value="Genomic_DNA"/>
</dbReference>